<sequence length="167" mass="19071">MSSLSYRNATIEDLSEIVAIYNSTIASRMVTADTEMVSVESKQKWFYEHNVSTRPLWMVENNRNELVGWVSFQSFYGRPAYNATAEISIYLHEAQRKKGYGKQILQYCMETAPEFGIKTLLGFIFAHNHPSLKLFKDLGFSDWATLPNIAMLDGQEFGLKIVGKRIA</sequence>
<dbReference type="InterPro" id="IPR000182">
    <property type="entry name" value="GNAT_dom"/>
</dbReference>
<keyword evidence="1" id="KW-0808">Transferase</keyword>
<evidence type="ECO:0000256" key="2">
    <source>
        <dbReference type="ARBA" id="ARBA00023315"/>
    </source>
</evidence>
<evidence type="ECO:0000313" key="4">
    <source>
        <dbReference type="EMBL" id="UUV22170.1"/>
    </source>
</evidence>
<organism evidence="4 5">
    <name type="scientific">Paenimyroides aestuarii</name>
    <dbReference type="NCBI Taxonomy" id="2968490"/>
    <lineage>
        <taxon>Bacteria</taxon>
        <taxon>Pseudomonadati</taxon>
        <taxon>Bacteroidota</taxon>
        <taxon>Flavobacteriia</taxon>
        <taxon>Flavobacteriales</taxon>
        <taxon>Flavobacteriaceae</taxon>
        <taxon>Paenimyroides</taxon>
    </lineage>
</organism>
<dbReference type="RefSeq" id="WP_257500087.1">
    <property type="nucleotide sequence ID" value="NZ_CP102382.1"/>
</dbReference>
<protein>
    <submittedName>
        <fullName evidence="4">GNAT family N-acetyltransferase</fullName>
    </submittedName>
</protein>
<dbReference type="SUPFAM" id="SSF55729">
    <property type="entry name" value="Acyl-CoA N-acyltransferases (Nat)"/>
    <property type="match status" value="1"/>
</dbReference>
<evidence type="ECO:0000259" key="3">
    <source>
        <dbReference type="PROSITE" id="PS51186"/>
    </source>
</evidence>
<reference evidence="4 5" key="1">
    <citation type="submission" date="2022-08" db="EMBL/GenBank/DDBJ databases">
        <title>Myroides zhujiangensis sp. nov., a novel bacterium isolated from sediment in the Pearl River Estuary.</title>
        <authorList>
            <person name="Cui L."/>
        </authorList>
    </citation>
    <scope>NUCLEOTIDE SEQUENCE [LARGE SCALE GENOMIC DNA]</scope>
    <source>
        <strain evidence="4 5">SCSIO 72103</strain>
    </source>
</reference>
<dbReference type="Proteomes" id="UP001317001">
    <property type="component" value="Chromosome"/>
</dbReference>
<dbReference type="PANTHER" id="PTHR43072:SF23">
    <property type="entry name" value="UPF0039 PROTEIN C11D3.02C"/>
    <property type="match status" value="1"/>
</dbReference>
<keyword evidence="5" id="KW-1185">Reference proteome</keyword>
<proteinExistence type="predicted"/>
<dbReference type="PROSITE" id="PS51186">
    <property type="entry name" value="GNAT"/>
    <property type="match status" value="1"/>
</dbReference>
<dbReference type="EMBL" id="CP102382">
    <property type="protein sequence ID" value="UUV22170.1"/>
    <property type="molecule type" value="Genomic_DNA"/>
</dbReference>
<dbReference type="Gene3D" id="3.40.630.30">
    <property type="match status" value="1"/>
</dbReference>
<dbReference type="PANTHER" id="PTHR43072">
    <property type="entry name" value="N-ACETYLTRANSFERASE"/>
    <property type="match status" value="1"/>
</dbReference>
<dbReference type="Pfam" id="PF00583">
    <property type="entry name" value="Acetyltransf_1"/>
    <property type="match status" value="1"/>
</dbReference>
<accession>A0ABY5NUG0</accession>
<name>A0ABY5NUG0_9FLAO</name>
<feature type="domain" description="N-acetyltransferase" evidence="3">
    <location>
        <begin position="4"/>
        <end position="162"/>
    </location>
</feature>
<evidence type="ECO:0000256" key="1">
    <source>
        <dbReference type="ARBA" id="ARBA00022679"/>
    </source>
</evidence>
<dbReference type="InterPro" id="IPR016181">
    <property type="entry name" value="Acyl_CoA_acyltransferase"/>
</dbReference>
<keyword evidence="2" id="KW-0012">Acyltransferase</keyword>
<gene>
    <name evidence="4" type="ORF">NPX36_03800</name>
</gene>
<evidence type="ECO:0000313" key="5">
    <source>
        <dbReference type="Proteomes" id="UP001317001"/>
    </source>
</evidence>
<dbReference type="CDD" id="cd04301">
    <property type="entry name" value="NAT_SF"/>
    <property type="match status" value="1"/>
</dbReference>